<comment type="caution">
    <text evidence="2">The sequence shown here is derived from an EMBL/GenBank/DDBJ whole genome shotgun (WGS) entry which is preliminary data.</text>
</comment>
<dbReference type="Proteomes" id="UP000663879">
    <property type="component" value="Unassembled WGS sequence"/>
</dbReference>
<dbReference type="AlphaFoldDB" id="A0A813WXG2"/>
<evidence type="ECO:0000313" key="3">
    <source>
        <dbReference type="Proteomes" id="UP000663879"/>
    </source>
</evidence>
<keyword evidence="1" id="KW-0732">Signal</keyword>
<feature type="chain" id="PRO_5032317888" evidence="1">
    <location>
        <begin position="21"/>
        <end position="135"/>
    </location>
</feature>
<feature type="signal peptide" evidence="1">
    <location>
        <begin position="1"/>
        <end position="20"/>
    </location>
</feature>
<sequence length="135" mass="15519">MARIFTAFFVLLGFIFSVQSLSYDLIHNGKYNIQSDSSTKFKVLLITNGSYALSINNKTWLSSSPKTFLRANYRMYSTLDRSLILKQTTAGSGYDQLGRYQTFNLLYSLSGDYSTTAEYIVYTYDDYDMVRFSQV</sequence>
<gene>
    <name evidence="2" type="ORF">OXX778_LOCUS9260</name>
</gene>
<dbReference type="OrthoDB" id="41905at2759"/>
<evidence type="ECO:0000256" key="1">
    <source>
        <dbReference type="SAM" id="SignalP"/>
    </source>
</evidence>
<keyword evidence="3" id="KW-1185">Reference proteome</keyword>
<protein>
    <submittedName>
        <fullName evidence="2">Uncharacterized protein</fullName>
    </submittedName>
</protein>
<proteinExistence type="predicted"/>
<reference evidence="2" key="1">
    <citation type="submission" date="2021-02" db="EMBL/GenBank/DDBJ databases">
        <authorList>
            <person name="Nowell W R."/>
        </authorList>
    </citation>
    <scope>NUCLEOTIDE SEQUENCE</scope>
    <source>
        <strain evidence="2">Ploen Becks lab</strain>
    </source>
</reference>
<organism evidence="2 3">
    <name type="scientific">Brachionus calyciflorus</name>
    <dbReference type="NCBI Taxonomy" id="104777"/>
    <lineage>
        <taxon>Eukaryota</taxon>
        <taxon>Metazoa</taxon>
        <taxon>Spiralia</taxon>
        <taxon>Gnathifera</taxon>
        <taxon>Rotifera</taxon>
        <taxon>Eurotatoria</taxon>
        <taxon>Monogononta</taxon>
        <taxon>Pseudotrocha</taxon>
        <taxon>Ploima</taxon>
        <taxon>Brachionidae</taxon>
        <taxon>Brachionus</taxon>
    </lineage>
</organism>
<feature type="non-terminal residue" evidence="2">
    <location>
        <position position="1"/>
    </location>
</feature>
<accession>A0A813WXG2</accession>
<dbReference type="EMBL" id="CAJNOC010001352">
    <property type="protein sequence ID" value="CAF0857259.1"/>
    <property type="molecule type" value="Genomic_DNA"/>
</dbReference>
<name>A0A813WXG2_9BILA</name>
<evidence type="ECO:0000313" key="2">
    <source>
        <dbReference type="EMBL" id="CAF0857259.1"/>
    </source>
</evidence>